<name>C0PAJ8_MAIZE</name>
<dbReference type="AlphaFoldDB" id="C0PAJ8"/>
<accession>C0PAJ8</accession>
<reference evidence="2" key="2">
    <citation type="submission" date="2012-06" db="EMBL/GenBank/DDBJ databases">
        <authorList>
            <person name="Yu Y."/>
            <person name="Currie J."/>
            <person name="Lomeli R."/>
            <person name="Angelova A."/>
            <person name="Collura K."/>
            <person name="Wissotski M."/>
            <person name="Campos D."/>
            <person name="Kudrna D."/>
            <person name="Golser W."/>
            <person name="Ashely E."/>
            <person name="Descour A."/>
            <person name="Fernandes J."/>
            <person name="Soderlund C."/>
            <person name="Walbot V."/>
        </authorList>
    </citation>
    <scope>NUCLEOTIDE SEQUENCE</scope>
    <source>
        <strain evidence="2">B73</strain>
    </source>
</reference>
<protein>
    <submittedName>
        <fullName evidence="2">Uncharacterized protein</fullName>
    </submittedName>
</protein>
<keyword evidence="1" id="KW-0732">Signal</keyword>
<organism evidence="2">
    <name type="scientific">Zea mays</name>
    <name type="common">Maize</name>
    <dbReference type="NCBI Taxonomy" id="4577"/>
    <lineage>
        <taxon>Eukaryota</taxon>
        <taxon>Viridiplantae</taxon>
        <taxon>Streptophyta</taxon>
        <taxon>Embryophyta</taxon>
        <taxon>Tracheophyta</taxon>
        <taxon>Spermatophyta</taxon>
        <taxon>Magnoliopsida</taxon>
        <taxon>Liliopsida</taxon>
        <taxon>Poales</taxon>
        <taxon>Poaceae</taxon>
        <taxon>PACMAD clade</taxon>
        <taxon>Panicoideae</taxon>
        <taxon>Andropogonodae</taxon>
        <taxon>Andropogoneae</taxon>
        <taxon>Tripsacinae</taxon>
        <taxon>Zea</taxon>
    </lineage>
</organism>
<dbReference type="EMBL" id="BT065317">
    <property type="protein sequence ID" value="ACN31193.1"/>
    <property type="molecule type" value="mRNA"/>
</dbReference>
<proteinExistence type="evidence at transcript level"/>
<evidence type="ECO:0000256" key="1">
    <source>
        <dbReference type="SAM" id="SignalP"/>
    </source>
</evidence>
<evidence type="ECO:0000313" key="2">
    <source>
        <dbReference type="EMBL" id="ACN31193.1"/>
    </source>
</evidence>
<feature type="chain" id="PRO_5002901392" evidence="1">
    <location>
        <begin position="23"/>
        <end position="70"/>
    </location>
</feature>
<reference evidence="2" key="1">
    <citation type="journal article" date="2009" name="PLoS Genet.">
        <title>Sequencing, mapping, and analysis of 27,455 maize full-length cDNAs.</title>
        <authorList>
            <person name="Soderlund C."/>
            <person name="Descour A."/>
            <person name="Kudrna D."/>
            <person name="Bomhoff M."/>
            <person name="Boyd L."/>
            <person name="Currie J."/>
            <person name="Angelova A."/>
            <person name="Collura K."/>
            <person name="Wissotski M."/>
            <person name="Ashley E."/>
            <person name="Morrow D."/>
            <person name="Fernandes J."/>
            <person name="Walbot V."/>
            <person name="Yu Y."/>
        </authorList>
    </citation>
    <scope>NUCLEOTIDE SEQUENCE</scope>
    <source>
        <strain evidence="2">B73</strain>
    </source>
</reference>
<sequence>MAANSWSLVFLGQASSWNLVTAGSNNIPGRRQWSTISNDNIIGFKDEYCFSAYLLVRFLKMHSFSSCNTI</sequence>
<feature type="signal peptide" evidence="1">
    <location>
        <begin position="1"/>
        <end position="22"/>
    </location>
</feature>